<keyword evidence="4" id="KW-1185">Reference proteome</keyword>
<organism evidence="3 4">
    <name type="scientific">Streptomyces armeniacus</name>
    <dbReference type="NCBI Taxonomy" id="83291"/>
    <lineage>
        <taxon>Bacteria</taxon>
        <taxon>Bacillati</taxon>
        <taxon>Actinomycetota</taxon>
        <taxon>Actinomycetes</taxon>
        <taxon>Kitasatosporales</taxon>
        <taxon>Streptomycetaceae</taxon>
        <taxon>Streptomyces</taxon>
    </lineage>
</organism>
<reference evidence="3 4" key="1">
    <citation type="submission" date="2018-07" db="EMBL/GenBank/DDBJ databases">
        <title>Draft genome of the type strain Streptomyces armeniacus ATCC 15676.</title>
        <authorList>
            <person name="Labana P."/>
            <person name="Gosse J.T."/>
            <person name="Boddy C.N."/>
        </authorList>
    </citation>
    <scope>NUCLEOTIDE SEQUENCE [LARGE SCALE GENOMIC DNA]</scope>
    <source>
        <strain evidence="3 4">ATCC 15676</strain>
    </source>
</reference>
<feature type="domain" description="DUF397" evidence="2">
    <location>
        <begin position="14"/>
        <end position="64"/>
    </location>
</feature>
<evidence type="ECO:0000259" key="2">
    <source>
        <dbReference type="Pfam" id="PF04149"/>
    </source>
</evidence>
<dbReference type="EMBL" id="CP031320">
    <property type="protein sequence ID" value="AXK32997.1"/>
    <property type="molecule type" value="Genomic_DNA"/>
</dbReference>
<dbReference type="InterPro" id="IPR007278">
    <property type="entry name" value="DUF397"/>
</dbReference>
<evidence type="ECO:0000313" key="4">
    <source>
        <dbReference type="Proteomes" id="UP000254425"/>
    </source>
</evidence>
<gene>
    <name evidence="3" type="ORF">DVA86_10390</name>
</gene>
<evidence type="ECO:0000256" key="1">
    <source>
        <dbReference type="SAM" id="MobiDB-lite"/>
    </source>
</evidence>
<evidence type="ECO:0000313" key="3">
    <source>
        <dbReference type="EMBL" id="AXK32997.1"/>
    </source>
</evidence>
<proteinExistence type="predicted"/>
<protein>
    <submittedName>
        <fullName evidence="3">DUF397 domain-containing protein</fullName>
    </submittedName>
</protein>
<accession>A0A345XMY1</accession>
<dbReference type="Proteomes" id="UP000254425">
    <property type="component" value="Chromosome"/>
</dbReference>
<feature type="compositionally biased region" description="Basic and acidic residues" evidence="1">
    <location>
        <begin position="1"/>
        <end position="13"/>
    </location>
</feature>
<sequence length="68" mass="7294">MSGVKAERTDRGPSWRKSSYSAGNGGECVEIATCPGTVHVRDSKNASGPILSVPDTPWTAFLRFAARR</sequence>
<feature type="region of interest" description="Disordered" evidence="1">
    <location>
        <begin position="1"/>
        <end position="25"/>
    </location>
</feature>
<name>A0A345XMY1_9ACTN</name>
<dbReference type="Pfam" id="PF04149">
    <property type="entry name" value="DUF397"/>
    <property type="match status" value="1"/>
</dbReference>
<dbReference type="RefSeq" id="WP_208877592.1">
    <property type="nucleotide sequence ID" value="NZ_CP031320.1"/>
</dbReference>
<dbReference type="KEGG" id="sarm:DVA86_10390"/>
<dbReference type="AlphaFoldDB" id="A0A345XMY1"/>